<evidence type="ECO:0000259" key="1">
    <source>
        <dbReference type="Pfam" id="PF18743"/>
    </source>
</evidence>
<comment type="caution">
    <text evidence="2">The sequence shown here is derived from an EMBL/GenBank/DDBJ whole genome shotgun (WGS) entry which is preliminary data.</text>
</comment>
<proteinExistence type="predicted"/>
<dbReference type="Pfam" id="PF18743">
    <property type="entry name" value="AHJR-like"/>
    <property type="match status" value="1"/>
</dbReference>
<dbReference type="EMBL" id="NISK01000004">
    <property type="protein sequence ID" value="OWQ94982.1"/>
    <property type="molecule type" value="Genomic_DNA"/>
</dbReference>
<dbReference type="AlphaFoldDB" id="A0A246JQ97"/>
<gene>
    <name evidence="2" type="ORF">CDQ92_18285</name>
</gene>
<accession>A0A246JQ97</accession>
<dbReference type="InterPro" id="IPR040902">
    <property type="entry name" value="AHJR-like"/>
</dbReference>
<dbReference type="Proteomes" id="UP000197361">
    <property type="component" value="Unassembled WGS sequence"/>
</dbReference>
<protein>
    <recommendedName>
        <fullName evidence="1">REase AHJR-like domain-containing protein</fullName>
    </recommendedName>
</protein>
<dbReference type="OrthoDB" id="8220232at2"/>
<sequence length="216" mass="23635">MTEIWDTERELLEATARDLTAKGYDVVIEPSPNLLPAALSIFRPDAIALGREPKLIVEIASEGAIAAAKVARLQEALAQNPEWKLHLVISRVKRTSLSVMPNELIAPTLDSAKKVAQIEPRAALLLGWSAFEAVSRARRPSVFSRPQSPGRIIERLAAEGVLTPTDAAFLREMAHARNAFIHGDLTQTVDLSQVERFLSTIECLLSAAPWSTLTPE</sequence>
<dbReference type="RefSeq" id="WP_088443341.1">
    <property type="nucleotide sequence ID" value="NZ_BMMC01000011.1"/>
</dbReference>
<name>A0A246JQ97_9SPHN</name>
<organism evidence="2 3">
    <name type="scientific">Sphingopyxis bauzanensis</name>
    <dbReference type="NCBI Taxonomy" id="651663"/>
    <lineage>
        <taxon>Bacteria</taxon>
        <taxon>Pseudomonadati</taxon>
        <taxon>Pseudomonadota</taxon>
        <taxon>Alphaproteobacteria</taxon>
        <taxon>Sphingomonadales</taxon>
        <taxon>Sphingomonadaceae</taxon>
        <taxon>Sphingopyxis</taxon>
    </lineage>
</organism>
<evidence type="ECO:0000313" key="3">
    <source>
        <dbReference type="Proteomes" id="UP000197361"/>
    </source>
</evidence>
<keyword evidence="3" id="KW-1185">Reference proteome</keyword>
<evidence type="ECO:0000313" key="2">
    <source>
        <dbReference type="EMBL" id="OWQ94982.1"/>
    </source>
</evidence>
<reference evidence="2 3" key="1">
    <citation type="journal article" date="2010" name="Int. J. Syst. Evol. Microbiol.">
        <title>Sphingopyxis bauzanensis sp. nov., a psychrophilic bacterium isolated from soil.</title>
        <authorList>
            <person name="Zhang D.C."/>
            <person name="Liu H.C."/>
            <person name="Xin Y.H."/>
            <person name="Zhou Y.G."/>
            <person name="Schinner F."/>
            <person name="Margesin R."/>
        </authorList>
    </citation>
    <scope>NUCLEOTIDE SEQUENCE [LARGE SCALE GENOMIC DNA]</scope>
    <source>
        <strain evidence="2 3">DSM 22271</strain>
    </source>
</reference>
<feature type="domain" description="REase AHJR-like" evidence="1">
    <location>
        <begin position="6"/>
        <end position="106"/>
    </location>
</feature>